<proteinExistence type="predicted"/>
<dbReference type="OrthoDB" id="1495241at2"/>
<evidence type="ECO:0000313" key="3">
    <source>
        <dbReference type="Proteomes" id="UP000291142"/>
    </source>
</evidence>
<dbReference type="CDD" id="cd10449">
    <property type="entry name" value="GIY-YIG_SLX1_like"/>
    <property type="match status" value="1"/>
</dbReference>
<comment type="caution">
    <text evidence="2">The sequence shown here is derived from an EMBL/GenBank/DDBJ whole genome shotgun (WGS) entry which is preliminary data.</text>
</comment>
<dbReference type="SUPFAM" id="SSF82771">
    <property type="entry name" value="GIY-YIG endonuclease"/>
    <property type="match status" value="1"/>
</dbReference>
<dbReference type="InterPro" id="IPR035901">
    <property type="entry name" value="GIY-YIG_endonuc_sf"/>
</dbReference>
<dbReference type="InterPro" id="IPR000305">
    <property type="entry name" value="GIY-YIG_endonuc"/>
</dbReference>
<dbReference type="Gene3D" id="3.40.1440.10">
    <property type="entry name" value="GIY-YIG endonuclease"/>
    <property type="match status" value="1"/>
</dbReference>
<accession>A0A4Q9FCY7</accession>
<protein>
    <submittedName>
        <fullName evidence="2">GIY-YIG nuclease family protein</fullName>
    </submittedName>
</protein>
<keyword evidence="3" id="KW-1185">Reference proteome</keyword>
<dbReference type="PROSITE" id="PS50164">
    <property type="entry name" value="GIY_YIG"/>
    <property type="match status" value="1"/>
</dbReference>
<name>A0A4Q9FCY7_9FLAO</name>
<sequence length="80" mass="9394">MNTVYILFSEKRSRYYVGQTQNIKLRLERHNQGVVPSTKQGAPWKLVLQIEVNSRSEAMILERKIKKRGAKRFIDNYIGV</sequence>
<dbReference type="AlphaFoldDB" id="A0A4Q9FCY7"/>
<dbReference type="RefSeq" id="WP_130964221.1">
    <property type="nucleotide sequence ID" value="NZ_SIRT01000006.1"/>
</dbReference>
<evidence type="ECO:0000313" key="2">
    <source>
        <dbReference type="EMBL" id="TBN03653.1"/>
    </source>
</evidence>
<reference evidence="2 3" key="1">
    <citation type="submission" date="2019-02" db="EMBL/GenBank/DDBJ databases">
        <title>Hyunsoonleella sp., isolated from marine sediment.</title>
        <authorList>
            <person name="Liu B.-T."/>
        </authorList>
    </citation>
    <scope>NUCLEOTIDE SEQUENCE [LARGE SCALE GENOMIC DNA]</scope>
    <source>
        <strain evidence="2 3">T58</strain>
    </source>
</reference>
<gene>
    <name evidence="2" type="ORF">EYD45_09040</name>
</gene>
<organism evidence="2 3">
    <name type="scientific">Hyunsoonleella flava</name>
    <dbReference type="NCBI Taxonomy" id="2527939"/>
    <lineage>
        <taxon>Bacteria</taxon>
        <taxon>Pseudomonadati</taxon>
        <taxon>Bacteroidota</taxon>
        <taxon>Flavobacteriia</taxon>
        <taxon>Flavobacteriales</taxon>
        <taxon>Flavobacteriaceae</taxon>
    </lineage>
</organism>
<feature type="domain" description="GIY-YIG" evidence="1">
    <location>
        <begin position="1"/>
        <end position="75"/>
    </location>
</feature>
<evidence type="ECO:0000259" key="1">
    <source>
        <dbReference type="PROSITE" id="PS50164"/>
    </source>
</evidence>
<dbReference type="EMBL" id="SIRT01000006">
    <property type="protein sequence ID" value="TBN03653.1"/>
    <property type="molecule type" value="Genomic_DNA"/>
</dbReference>
<dbReference type="Pfam" id="PF01541">
    <property type="entry name" value="GIY-YIG"/>
    <property type="match status" value="1"/>
</dbReference>
<dbReference type="Proteomes" id="UP000291142">
    <property type="component" value="Unassembled WGS sequence"/>
</dbReference>